<dbReference type="PANTHER" id="PTHR45810">
    <property type="entry name" value="HISTONE H3.2"/>
    <property type="match status" value="1"/>
</dbReference>
<name>A0A0K9NMU6_ZOSMR</name>
<dbReference type="GO" id="GO:0030527">
    <property type="term" value="F:structural constituent of chromatin"/>
    <property type="evidence" value="ECO:0007669"/>
    <property type="project" value="InterPro"/>
</dbReference>
<evidence type="ECO:0000313" key="4">
    <source>
        <dbReference type="EMBL" id="KMZ57305.1"/>
    </source>
</evidence>
<comment type="similarity">
    <text evidence="1">Belongs to the histone H3 family.</text>
</comment>
<keyword evidence="5" id="KW-1185">Reference proteome</keyword>
<dbReference type="EMBL" id="LFYR01002091">
    <property type="protein sequence ID" value="KMZ57305.1"/>
    <property type="molecule type" value="Genomic_DNA"/>
</dbReference>
<sequence length="150" mass="17355">MARKKHFSDRPRHRRRTAILGEPQLSSLPEENIAAQSLQSTPSQEDVQAPLRKSPRRVETGMTTSPPSQTQIKKKVKQKAKKSKEEPEKERKPHRYKPGTVALREIRRFQKSTYLLIPCAPFIRNVKEITQIYSTEVNRWSAEALLALQE</sequence>
<feature type="region of interest" description="Disordered" evidence="2">
    <location>
        <begin position="1"/>
        <end position="99"/>
    </location>
</feature>
<organism evidence="4 5">
    <name type="scientific">Zostera marina</name>
    <name type="common">Eelgrass</name>
    <dbReference type="NCBI Taxonomy" id="29655"/>
    <lineage>
        <taxon>Eukaryota</taxon>
        <taxon>Viridiplantae</taxon>
        <taxon>Streptophyta</taxon>
        <taxon>Embryophyta</taxon>
        <taxon>Tracheophyta</taxon>
        <taxon>Spermatophyta</taxon>
        <taxon>Magnoliopsida</taxon>
        <taxon>Liliopsida</taxon>
        <taxon>Zosteraceae</taxon>
        <taxon>Zostera</taxon>
    </lineage>
</organism>
<dbReference type="GO" id="GO:0005634">
    <property type="term" value="C:nucleus"/>
    <property type="evidence" value="ECO:0000318"/>
    <property type="project" value="GO_Central"/>
</dbReference>
<evidence type="ECO:0000256" key="2">
    <source>
        <dbReference type="SAM" id="MobiDB-lite"/>
    </source>
</evidence>
<dbReference type="InterPro" id="IPR000164">
    <property type="entry name" value="Histone_H3/CENP-A"/>
</dbReference>
<accession>A0A0K9NMU6</accession>
<dbReference type="InterPro" id="IPR007125">
    <property type="entry name" value="H2A/H2B/H3"/>
</dbReference>
<gene>
    <name evidence="4" type="ORF">ZOSMA_87G00510</name>
</gene>
<feature type="compositionally biased region" description="Polar residues" evidence="2">
    <location>
        <begin position="24"/>
        <end position="46"/>
    </location>
</feature>
<dbReference type="STRING" id="29655.A0A0K9NMU6"/>
<feature type="domain" description="Core Histone H2A/H2B/H3" evidence="3">
    <location>
        <begin position="98"/>
        <end position="150"/>
    </location>
</feature>
<dbReference type="SMART" id="SM00428">
    <property type="entry name" value="H3"/>
    <property type="match status" value="1"/>
</dbReference>
<dbReference type="SUPFAM" id="SSF47113">
    <property type="entry name" value="Histone-fold"/>
    <property type="match status" value="1"/>
</dbReference>
<dbReference type="Pfam" id="PF00125">
    <property type="entry name" value="Histone"/>
    <property type="match status" value="1"/>
</dbReference>
<dbReference type="GO" id="GO:0003677">
    <property type="term" value="F:DNA binding"/>
    <property type="evidence" value="ECO:0007669"/>
    <property type="project" value="InterPro"/>
</dbReference>
<feature type="compositionally biased region" description="Basic residues" evidence="2">
    <location>
        <begin position="72"/>
        <end position="82"/>
    </location>
</feature>
<proteinExistence type="inferred from homology"/>
<feature type="compositionally biased region" description="Basic residues" evidence="2">
    <location>
        <begin position="1"/>
        <end position="17"/>
    </location>
</feature>
<dbReference type="InterPro" id="IPR009072">
    <property type="entry name" value="Histone-fold"/>
</dbReference>
<feature type="compositionally biased region" description="Polar residues" evidence="2">
    <location>
        <begin position="61"/>
        <end position="71"/>
    </location>
</feature>
<evidence type="ECO:0000256" key="1">
    <source>
        <dbReference type="ARBA" id="ARBA00010343"/>
    </source>
</evidence>
<dbReference type="GO" id="GO:0000786">
    <property type="term" value="C:nucleosome"/>
    <property type="evidence" value="ECO:0007669"/>
    <property type="project" value="InterPro"/>
</dbReference>
<dbReference type="AlphaFoldDB" id="A0A0K9NMU6"/>
<evidence type="ECO:0000313" key="5">
    <source>
        <dbReference type="Proteomes" id="UP000036987"/>
    </source>
</evidence>
<dbReference type="Proteomes" id="UP000036987">
    <property type="component" value="Unassembled WGS sequence"/>
</dbReference>
<protein>
    <recommendedName>
        <fullName evidence="3">Core Histone H2A/H2B/H3 domain-containing protein</fullName>
    </recommendedName>
</protein>
<dbReference type="PANTHER" id="PTHR45810:SF1">
    <property type="entry name" value="HISTONE H3-LIKE CENTROMERIC PROTEIN A"/>
    <property type="match status" value="1"/>
</dbReference>
<reference evidence="5" key="1">
    <citation type="journal article" date="2016" name="Nature">
        <title>The genome of the seagrass Zostera marina reveals angiosperm adaptation to the sea.</title>
        <authorList>
            <person name="Olsen J.L."/>
            <person name="Rouze P."/>
            <person name="Verhelst B."/>
            <person name="Lin Y.-C."/>
            <person name="Bayer T."/>
            <person name="Collen J."/>
            <person name="Dattolo E."/>
            <person name="De Paoli E."/>
            <person name="Dittami S."/>
            <person name="Maumus F."/>
            <person name="Michel G."/>
            <person name="Kersting A."/>
            <person name="Lauritano C."/>
            <person name="Lohaus R."/>
            <person name="Toepel M."/>
            <person name="Tonon T."/>
            <person name="Vanneste K."/>
            <person name="Amirebrahimi M."/>
            <person name="Brakel J."/>
            <person name="Bostroem C."/>
            <person name="Chovatia M."/>
            <person name="Grimwood J."/>
            <person name="Jenkins J.W."/>
            <person name="Jueterbock A."/>
            <person name="Mraz A."/>
            <person name="Stam W.T."/>
            <person name="Tice H."/>
            <person name="Bornberg-Bauer E."/>
            <person name="Green P.J."/>
            <person name="Pearson G.A."/>
            <person name="Procaccini G."/>
            <person name="Duarte C.M."/>
            <person name="Schmutz J."/>
            <person name="Reusch T.B.H."/>
            <person name="Van de Peer Y."/>
        </authorList>
    </citation>
    <scope>NUCLEOTIDE SEQUENCE [LARGE SCALE GENOMIC DNA]</scope>
    <source>
        <strain evidence="5">cv. Finnish</strain>
    </source>
</reference>
<dbReference type="OrthoDB" id="842664at2759"/>
<dbReference type="GO" id="GO:0046982">
    <property type="term" value="F:protein heterodimerization activity"/>
    <property type="evidence" value="ECO:0007669"/>
    <property type="project" value="InterPro"/>
</dbReference>
<dbReference type="Gene3D" id="1.10.20.10">
    <property type="entry name" value="Histone, subunit A"/>
    <property type="match status" value="1"/>
</dbReference>
<comment type="caution">
    <text evidence="4">The sequence shown here is derived from an EMBL/GenBank/DDBJ whole genome shotgun (WGS) entry which is preliminary data.</text>
</comment>
<evidence type="ECO:0000259" key="3">
    <source>
        <dbReference type="Pfam" id="PF00125"/>
    </source>
</evidence>